<dbReference type="GO" id="GO:0016788">
    <property type="term" value="F:hydrolase activity, acting on ester bonds"/>
    <property type="evidence" value="ECO:0007669"/>
    <property type="project" value="InterPro"/>
</dbReference>
<proteinExistence type="predicted"/>
<dbReference type="InterPro" id="IPR001322">
    <property type="entry name" value="Lamin_tail_dom"/>
</dbReference>
<organism evidence="2 3">
    <name type="scientific">Candidatus Sungbacteria bacterium RIFCSPLOWO2_12_FULL_41_11</name>
    <dbReference type="NCBI Taxonomy" id="1802286"/>
    <lineage>
        <taxon>Bacteria</taxon>
        <taxon>Candidatus Sungiibacteriota</taxon>
    </lineage>
</organism>
<dbReference type="InterPro" id="IPR006626">
    <property type="entry name" value="PbH1"/>
</dbReference>
<reference evidence="2 3" key="1">
    <citation type="journal article" date="2016" name="Nat. Commun.">
        <title>Thousands of microbial genomes shed light on interconnected biogeochemical processes in an aquifer system.</title>
        <authorList>
            <person name="Anantharaman K."/>
            <person name="Brown C.T."/>
            <person name="Hug L.A."/>
            <person name="Sharon I."/>
            <person name="Castelle C.J."/>
            <person name="Probst A.J."/>
            <person name="Thomas B.C."/>
            <person name="Singh A."/>
            <person name="Wilkins M.J."/>
            <person name="Karaoz U."/>
            <person name="Brodie E.L."/>
            <person name="Williams K.H."/>
            <person name="Hubbard S.S."/>
            <person name="Banfield J.F."/>
        </authorList>
    </citation>
    <scope>NUCLEOTIDE SEQUENCE [LARGE SCALE GENOMIC DNA]</scope>
</reference>
<accession>A0A1G2LQ17</accession>
<dbReference type="SUPFAM" id="SSF48537">
    <property type="entry name" value="Phospholipase C/P1 nuclease"/>
    <property type="match status" value="1"/>
</dbReference>
<dbReference type="InterPro" id="IPR012334">
    <property type="entry name" value="Pectin_lyas_fold"/>
</dbReference>
<dbReference type="PROSITE" id="PS51841">
    <property type="entry name" value="LTD"/>
    <property type="match status" value="1"/>
</dbReference>
<dbReference type="InterPro" id="IPR039448">
    <property type="entry name" value="Beta_helix"/>
</dbReference>
<name>A0A1G2LQ17_9BACT</name>
<dbReference type="InterPro" id="IPR036415">
    <property type="entry name" value="Lamin_tail_dom_sf"/>
</dbReference>
<comment type="caution">
    <text evidence="2">The sequence shown here is derived from an EMBL/GenBank/DDBJ whole genome shotgun (WGS) entry which is preliminary data.</text>
</comment>
<dbReference type="Proteomes" id="UP000177171">
    <property type="component" value="Unassembled WGS sequence"/>
</dbReference>
<dbReference type="Gene3D" id="2.160.20.10">
    <property type="entry name" value="Single-stranded right-handed beta-helix, Pectin lyase-like"/>
    <property type="match status" value="2"/>
</dbReference>
<dbReference type="SUPFAM" id="SSF51126">
    <property type="entry name" value="Pectin lyase-like"/>
    <property type="match status" value="2"/>
</dbReference>
<dbReference type="Pfam" id="PF00932">
    <property type="entry name" value="LTD"/>
    <property type="match status" value="1"/>
</dbReference>
<evidence type="ECO:0000259" key="1">
    <source>
        <dbReference type="PROSITE" id="PS51841"/>
    </source>
</evidence>
<dbReference type="SUPFAM" id="SSF74853">
    <property type="entry name" value="Lamin A/C globular tail domain"/>
    <property type="match status" value="1"/>
</dbReference>
<gene>
    <name evidence="2" type="ORF">A3G49_04995</name>
</gene>
<dbReference type="InterPro" id="IPR008947">
    <property type="entry name" value="PLipase_C/P1_nuclease_dom_sf"/>
</dbReference>
<evidence type="ECO:0000313" key="2">
    <source>
        <dbReference type="EMBL" id="OHA13730.1"/>
    </source>
</evidence>
<feature type="domain" description="LTD" evidence="1">
    <location>
        <begin position="655"/>
        <end position="788"/>
    </location>
</feature>
<dbReference type="SMART" id="SM00710">
    <property type="entry name" value="PbH1"/>
    <property type="match status" value="5"/>
</dbReference>
<dbReference type="EMBL" id="MHQY01000018">
    <property type="protein sequence ID" value="OHA13730.1"/>
    <property type="molecule type" value="Genomic_DNA"/>
</dbReference>
<evidence type="ECO:0000313" key="3">
    <source>
        <dbReference type="Proteomes" id="UP000177171"/>
    </source>
</evidence>
<protein>
    <recommendedName>
        <fullName evidence="1">LTD domain-containing protein</fullName>
    </recommendedName>
</protein>
<dbReference type="Pfam" id="PF13229">
    <property type="entry name" value="Beta_helix"/>
    <property type="match status" value="2"/>
</dbReference>
<dbReference type="InterPro" id="IPR011050">
    <property type="entry name" value="Pectin_lyase_fold/virulence"/>
</dbReference>
<sequence length="1334" mass="146470">MQSKYSHTISAIGAAVFVLFLPILVFAYDDQTTHPALTKEIGRFFNHNYQEKALNSEEIAILMNGSIDEDEETRWLHHFYDPIYNRGLTILGESWESSKDWSQNTLAQAQEDGVFRDKTYGSIFDLFSSPSDYSWERAIYDYAWVDKNRGLESLGHTLHLLEDATVPEHTRNDGHAGLFEHSQVLNSSPYEDWTRKFSPENLNTVAELIESGKKPYVLSNISSYFDATANYSNNNFFSKDTIFSDLFIKPDVSFYEEEQLSNGLSVLFGYRILSDKKYHIVMSDVSFGWYYLLNPKDNKNKFSIADDDNLILTDYWNLLSKQAVINGAGVVKLFFDEVEKEKQTKELWFKNRSWWQKAWNWTSSLFSTLTNFSAENLDGQASSDSNTSYTAAIITSTESTTELSTPSDADASAALGVADDEIANFGSFYGESSRTISETSDIEPVPQIYGGSTSIDSETLDLAPAATSTPSVFLPMPTLGVATSTPPPPPPYALGDFIAGAGGEYVAPVQASTPSDAEASAALGVATTTTDTTPPDISLNIQECSDSFSQTDCVIATTTLTIFLESNSEDIASFFLNCAYRQKTSQPWQDCDDFLKFIEVEPPMGGSTSTASSTAPFATSFIFTASPNTFYEFRAKAKDKTGNESAEIVKILEINQMPVIINEIAWAGTGNSATTSEDEWIELKSRSEAEIDLTGWQLKFFKPGEPEPKIIINLSGKIAPKSYYLIERDDDNAVSIIKADFIASFGAGLDDNGMILKLEKGSTTASGEPSRTIDRTPELCPWDRSRPTGWCAGILLARFSMERIDPDAPGETQANWGTYFEEEIVNINKNAEDGPVYGTPKARNSVNYLIAVDGNLTGDRILTKENSPYLIRRAGLTIRDGAVLNIEPGVVIKIMPPNDYWAIINVYGKIFSRGAPEEPIVFTGIYDDEYGGDTNKDGVCDPLNASSTAICPQAGNWRQFTFNLESSGSEFLNTFFRYGGNMDNNLPFKRRAMIYITSAALSFKNSRLEHSLLRGLSCINCNANIENSVFYKNALEALIIAGSAPKVLNNTFLENGGGIFSSDIHGGEVRNNTFDKNGNVIIAESSPPLFGGNTVISDSPGVKGIIIRNNAGNDHVFAKDLPYIIDWGNYTFAGNISAEKGAVFKFMPNTGLTIAGAFSANGTLEEPVVFTSFYDDEYGGDTNNDATSSQPILGHWRGIDFWGSGEAVFDGAVIRYAGGEEERYNLAGIKAGGNEPLTIKNSVIEKNKFKGVWLASNASSTVTDTIFRDNLLPGKQYYALVISGSATTTISNLIFRDNGVGMAVDSSHHLINNGGIDFYDDSNVIKTIPPDLLP</sequence>
<dbReference type="Gene3D" id="1.10.575.10">
    <property type="entry name" value="P1 Nuclease"/>
    <property type="match status" value="1"/>
</dbReference>